<dbReference type="PROSITE" id="PS50011">
    <property type="entry name" value="PROTEIN_KINASE_DOM"/>
    <property type="match status" value="1"/>
</dbReference>
<evidence type="ECO:0000313" key="5">
    <source>
        <dbReference type="EMBL" id="VAW93393.1"/>
    </source>
</evidence>
<dbReference type="InterPro" id="IPR008271">
    <property type="entry name" value="Ser/Thr_kinase_AS"/>
</dbReference>
<dbReference type="Pfam" id="PF26309">
    <property type="entry name" value="DUF8082"/>
    <property type="match status" value="2"/>
</dbReference>
<dbReference type="PANTHER" id="PTHR45832">
    <property type="entry name" value="SERINE/THREONINE-PROTEIN KINASE SAMKA-RELATED-RELATED"/>
    <property type="match status" value="1"/>
</dbReference>
<evidence type="ECO:0000259" key="4">
    <source>
        <dbReference type="PROSITE" id="PS50011"/>
    </source>
</evidence>
<accession>A0A3B0ZZU2</accession>
<name>A0A3B0ZZU2_9ZZZZ</name>
<dbReference type="PANTHER" id="PTHR45832:SF22">
    <property type="entry name" value="SERINE_THREONINE-PROTEIN KINASE SAMKA-RELATED"/>
    <property type="match status" value="1"/>
</dbReference>
<dbReference type="PROSITE" id="PS00107">
    <property type="entry name" value="PROTEIN_KINASE_ATP"/>
    <property type="match status" value="1"/>
</dbReference>
<feature type="domain" description="Protein kinase" evidence="4">
    <location>
        <begin position="19"/>
        <end position="296"/>
    </location>
</feature>
<dbReference type="InterPro" id="IPR000719">
    <property type="entry name" value="Prot_kinase_dom"/>
</dbReference>
<evidence type="ECO:0000256" key="1">
    <source>
        <dbReference type="ARBA" id="ARBA00008874"/>
    </source>
</evidence>
<keyword evidence="2" id="KW-0547">Nucleotide-binding</keyword>
<dbReference type="SMART" id="SM00220">
    <property type="entry name" value="S_TKc"/>
    <property type="match status" value="1"/>
</dbReference>
<dbReference type="CDD" id="cd14014">
    <property type="entry name" value="STKc_PknB_like"/>
    <property type="match status" value="1"/>
</dbReference>
<proteinExistence type="inferred from homology"/>
<dbReference type="AlphaFoldDB" id="A0A3B0ZZU2"/>
<reference evidence="5" key="1">
    <citation type="submission" date="2018-06" db="EMBL/GenBank/DDBJ databases">
        <authorList>
            <person name="Zhirakovskaya E."/>
        </authorList>
    </citation>
    <scope>NUCLEOTIDE SEQUENCE</scope>
</reference>
<sequence length="470" mass="52860">MNAHNQSNTLPMGTRLECYQIENVLGVGGFGITYKAKDLNLGCHVAIKEYFPASFAVRAANTCTVNSKSSNDNKIYTTGLHRFLDEARVLAQFKSRSIIHVNRFIEANGTAYIIMDYEEGVPLSRYLLKSKRLTEYEIAMVVVPIMEGLRTIHQSKYLHRDIKPSNIYLRKQGRPVLIDFGSARQSIDNRDEAVTGFVTHGYAPFEQYNTHDEQGPWTDLYGLGATLYRCINGTSPVDALDRLAAIQAGEPDPLKPLLLEKPDNYGSEVLSCIDWMLSFRIENRPQSVDEIIHRFKAIRNKRSQPEAPQTVLSQKDIDWDAEFISAIELELATYIGPLAPIMVKKALHESTNLDELHQSLAINIDSPSHREQFMQLFSVQASTSQHSVTADRTTTRNSALLNLSDTQKTDNKFKNKVEQALVKFIGPIAGVLVAEAMSGSLSRDDVVRKLLKEIQNEADKNIFLNEINKN</sequence>
<keyword evidence="3" id="KW-0067">ATP-binding</keyword>
<organism evidence="5">
    <name type="scientific">hydrothermal vent metagenome</name>
    <dbReference type="NCBI Taxonomy" id="652676"/>
    <lineage>
        <taxon>unclassified sequences</taxon>
        <taxon>metagenomes</taxon>
        <taxon>ecological metagenomes</taxon>
    </lineage>
</organism>
<dbReference type="GO" id="GO:0004672">
    <property type="term" value="F:protein kinase activity"/>
    <property type="evidence" value="ECO:0007669"/>
    <property type="project" value="InterPro"/>
</dbReference>
<evidence type="ECO:0000256" key="2">
    <source>
        <dbReference type="ARBA" id="ARBA00022741"/>
    </source>
</evidence>
<dbReference type="Gene3D" id="3.30.200.20">
    <property type="entry name" value="Phosphorylase Kinase, domain 1"/>
    <property type="match status" value="1"/>
</dbReference>
<dbReference type="InterPro" id="IPR011009">
    <property type="entry name" value="Kinase-like_dom_sf"/>
</dbReference>
<dbReference type="EMBL" id="UOFT01000033">
    <property type="protein sequence ID" value="VAW93393.1"/>
    <property type="molecule type" value="Genomic_DNA"/>
</dbReference>
<dbReference type="PROSITE" id="PS00108">
    <property type="entry name" value="PROTEIN_KINASE_ST"/>
    <property type="match status" value="1"/>
</dbReference>
<comment type="similarity">
    <text evidence="1">Belongs to the protein kinase superfamily. STE Ser/Thr protein kinase family. STE20 subfamily.</text>
</comment>
<dbReference type="Gene3D" id="1.10.510.10">
    <property type="entry name" value="Transferase(Phosphotransferase) domain 1"/>
    <property type="match status" value="1"/>
</dbReference>
<dbReference type="InterPro" id="IPR058395">
    <property type="entry name" value="DUF8082"/>
</dbReference>
<dbReference type="InterPro" id="IPR051931">
    <property type="entry name" value="PAK3-like"/>
</dbReference>
<dbReference type="GO" id="GO:0005524">
    <property type="term" value="F:ATP binding"/>
    <property type="evidence" value="ECO:0007669"/>
    <property type="project" value="UniProtKB-KW"/>
</dbReference>
<evidence type="ECO:0000256" key="3">
    <source>
        <dbReference type="ARBA" id="ARBA00022840"/>
    </source>
</evidence>
<protein>
    <recommendedName>
        <fullName evidence="4">Protein kinase domain-containing protein</fullName>
    </recommendedName>
</protein>
<dbReference type="InterPro" id="IPR017441">
    <property type="entry name" value="Protein_kinase_ATP_BS"/>
</dbReference>
<gene>
    <name evidence="5" type="ORF">MNBD_GAMMA23-2045</name>
</gene>
<dbReference type="Pfam" id="PF00069">
    <property type="entry name" value="Pkinase"/>
    <property type="match status" value="1"/>
</dbReference>
<dbReference type="SUPFAM" id="SSF56112">
    <property type="entry name" value="Protein kinase-like (PK-like)"/>
    <property type="match status" value="1"/>
</dbReference>